<dbReference type="Pfam" id="PF20067">
    <property type="entry name" value="SSL_N"/>
    <property type="match status" value="1"/>
</dbReference>
<dbReference type="Proteomes" id="UP000594260">
    <property type="component" value="Unplaced"/>
</dbReference>
<comment type="similarity">
    <text evidence="1">Belongs to the strictosidine synthase family.</text>
</comment>
<keyword evidence="2" id="KW-0597">Phosphoprotein</keyword>
<dbReference type="Pfam" id="PF03088">
    <property type="entry name" value="Str_synth"/>
    <property type="match status" value="1"/>
</dbReference>
<reference evidence="6" key="1">
    <citation type="submission" date="2021-01" db="UniProtKB">
        <authorList>
            <consortium name="EnsemblMetazoa"/>
        </authorList>
    </citation>
    <scope>IDENTIFICATION</scope>
</reference>
<dbReference type="PANTHER" id="PTHR10426">
    <property type="entry name" value="STRICTOSIDINE SYNTHASE-RELATED"/>
    <property type="match status" value="1"/>
</dbReference>
<dbReference type="EnsemblMetazoa" id="XM_022795534">
    <property type="protein sequence ID" value="XP_022651269"/>
    <property type="gene ID" value="LOC111246245"/>
</dbReference>
<feature type="chain" id="PRO_5029832870" description="Strictosidine synthase conserved region domain-containing protein" evidence="4">
    <location>
        <begin position="31"/>
        <end position="454"/>
    </location>
</feature>
<dbReference type="RefSeq" id="XP_022651269.1">
    <property type="nucleotide sequence ID" value="XM_022795534.1"/>
</dbReference>
<dbReference type="SUPFAM" id="SSF63829">
    <property type="entry name" value="Calcium-dependent phosphotriesterase"/>
    <property type="match status" value="1"/>
</dbReference>
<evidence type="ECO:0000256" key="2">
    <source>
        <dbReference type="ARBA" id="ARBA00022553"/>
    </source>
</evidence>
<dbReference type="PANTHER" id="PTHR10426:SF88">
    <property type="entry name" value="ADIPOCYTE PLASMA MEMBRANE-ASSOCIATED PROTEIN HEMOMUCIN-RELATED"/>
    <property type="match status" value="1"/>
</dbReference>
<organism evidence="6 7">
    <name type="scientific">Varroa destructor</name>
    <name type="common">Honeybee mite</name>
    <dbReference type="NCBI Taxonomy" id="109461"/>
    <lineage>
        <taxon>Eukaryota</taxon>
        <taxon>Metazoa</taxon>
        <taxon>Ecdysozoa</taxon>
        <taxon>Arthropoda</taxon>
        <taxon>Chelicerata</taxon>
        <taxon>Arachnida</taxon>
        <taxon>Acari</taxon>
        <taxon>Parasitiformes</taxon>
        <taxon>Mesostigmata</taxon>
        <taxon>Gamasina</taxon>
        <taxon>Dermanyssoidea</taxon>
        <taxon>Varroidae</taxon>
        <taxon>Varroa</taxon>
    </lineage>
</organism>
<keyword evidence="3" id="KW-0325">Glycoprotein</keyword>
<dbReference type="GO" id="GO:0016787">
    <property type="term" value="F:hydrolase activity"/>
    <property type="evidence" value="ECO:0007669"/>
    <property type="project" value="TreeGrafter"/>
</dbReference>
<dbReference type="GO" id="GO:0012505">
    <property type="term" value="C:endomembrane system"/>
    <property type="evidence" value="ECO:0007669"/>
    <property type="project" value="TreeGrafter"/>
</dbReference>
<keyword evidence="4" id="KW-0732">Signal</keyword>
<dbReference type="InterPro" id="IPR011042">
    <property type="entry name" value="6-blade_b-propeller_TolB-like"/>
</dbReference>
<evidence type="ECO:0000256" key="4">
    <source>
        <dbReference type="SAM" id="SignalP"/>
    </source>
</evidence>
<evidence type="ECO:0000256" key="1">
    <source>
        <dbReference type="ARBA" id="ARBA00009191"/>
    </source>
</evidence>
<dbReference type="AlphaFoldDB" id="A0A7M7JG63"/>
<keyword evidence="7" id="KW-1185">Reference proteome</keyword>
<dbReference type="InterPro" id="IPR018119">
    <property type="entry name" value="Strictosidine_synth_cons-reg"/>
</dbReference>
<feature type="domain" description="Strictosidine synthase conserved region" evidence="5">
    <location>
        <begin position="211"/>
        <end position="294"/>
    </location>
</feature>
<name>A0A7M7JG63_VARDE</name>
<dbReference type="InParanoid" id="A0A7M7JG63"/>
<protein>
    <recommendedName>
        <fullName evidence="5">Strictosidine synthase conserved region domain-containing protein</fullName>
    </recommendedName>
</protein>
<sequence>MIEIMEKQWIYRSALAVLLALTGNIVLTCAEDGPLCLAYGDGKSFCSSSDVDNGKSLSNLLNSVLQLPVDRKGRMELAINEPFTDPIPEAIGPLKANQKLDENSQVVMSFLNGPESLAVQADFLYAATADGVYQINMKTQEQKKLYDARAGCNSSYTTSCSRPLGIRVKDLTILCADPLKGLLQIDIDSGNVKVLIPALAEVEGKKMLMADDLDVDWERGLIYLSDVSTKYGFHRWAWSIVDNDASGRVIQYNLATGEASVFAKDIRFPNGIQITHDGKSLLVSEFTARRILQYPLGQPLPVKGTPFTKHPLPGSPDNIRPSLSGGYWVALPLGRINGSRTFVDELQARPTVAKRLGDWILSIGEAAQLIGQLGESKDLSDIGVQLQSGAILQNTYPRVSTIVELDAEGNVLQALQTYEHRLITQATELDDGLYLGSLLNKYIVFVPRSSYGRS</sequence>
<accession>A0A7M7JG63</accession>
<dbReference type="OMA" id="ESIAIYQ"/>
<dbReference type="Gene3D" id="2.120.10.30">
    <property type="entry name" value="TolB, C-terminal domain"/>
    <property type="match status" value="1"/>
</dbReference>
<dbReference type="GeneID" id="111246245"/>
<evidence type="ECO:0000256" key="3">
    <source>
        <dbReference type="ARBA" id="ARBA00023180"/>
    </source>
</evidence>
<dbReference type="OrthoDB" id="5307922at2759"/>
<evidence type="ECO:0000259" key="5">
    <source>
        <dbReference type="Pfam" id="PF03088"/>
    </source>
</evidence>
<evidence type="ECO:0000313" key="7">
    <source>
        <dbReference type="Proteomes" id="UP000594260"/>
    </source>
</evidence>
<evidence type="ECO:0000313" key="6">
    <source>
        <dbReference type="EnsemblMetazoa" id="XP_022651269"/>
    </source>
</evidence>
<proteinExistence type="inferred from homology"/>
<feature type="signal peptide" evidence="4">
    <location>
        <begin position="1"/>
        <end position="30"/>
    </location>
</feature>
<dbReference type="KEGG" id="vde:111246245"/>